<comment type="caution">
    <text evidence="1">The sequence shown here is derived from an EMBL/GenBank/DDBJ whole genome shotgun (WGS) entry which is preliminary data.</text>
</comment>
<dbReference type="Proteomes" id="UP000321514">
    <property type="component" value="Unassembled WGS sequence"/>
</dbReference>
<name>A0A511TGU1_MYXFU</name>
<reference evidence="1 2" key="1">
    <citation type="submission" date="2019-07" db="EMBL/GenBank/DDBJ databases">
        <title>Whole genome shotgun sequence of Myxococcus fulvus NBRC 100333.</title>
        <authorList>
            <person name="Hosoyama A."/>
            <person name="Uohara A."/>
            <person name="Ohji S."/>
            <person name="Ichikawa N."/>
        </authorList>
    </citation>
    <scope>NUCLEOTIDE SEQUENCE [LARGE SCALE GENOMIC DNA]</scope>
    <source>
        <strain evidence="1 2">NBRC 100333</strain>
    </source>
</reference>
<evidence type="ECO:0000313" key="2">
    <source>
        <dbReference type="Proteomes" id="UP000321514"/>
    </source>
</evidence>
<gene>
    <name evidence="1" type="ORF">MFU01_74550</name>
</gene>
<accession>A0A511TGU1</accession>
<evidence type="ECO:0000313" key="1">
    <source>
        <dbReference type="EMBL" id="GEN12418.1"/>
    </source>
</evidence>
<sequence>MGDRGAGAKPGPGGHTILERAAPVLEDARWYAILTQCEYILDCWALEAGRLRYEWHLTEEEQARVLL</sequence>
<proteinExistence type="predicted"/>
<protein>
    <submittedName>
        <fullName evidence="1">Uncharacterized protein</fullName>
    </submittedName>
</protein>
<dbReference type="AlphaFoldDB" id="A0A511TGU1"/>
<dbReference type="EMBL" id="BJXR01000062">
    <property type="protein sequence ID" value="GEN12418.1"/>
    <property type="molecule type" value="Genomic_DNA"/>
</dbReference>
<organism evidence="1 2">
    <name type="scientific">Myxococcus fulvus</name>
    <dbReference type="NCBI Taxonomy" id="33"/>
    <lineage>
        <taxon>Bacteria</taxon>
        <taxon>Pseudomonadati</taxon>
        <taxon>Myxococcota</taxon>
        <taxon>Myxococcia</taxon>
        <taxon>Myxococcales</taxon>
        <taxon>Cystobacterineae</taxon>
        <taxon>Myxococcaceae</taxon>
        <taxon>Myxococcus</taxon>
    </lineage>
</organism>